<evidence type="ECO:0000313" key="3">
    <source>
        <dbReference type="Proteomes" id="UP000195947"/>
    </source>
</evidence>
<sequence length="49" mass="5439">MKAVVVHEAGGPEKLVHQEVPLPEIREGWSLVKVMGFGINHSEIFTREG</sequence>
<dbReference type="Proteomes" id="UP000195947">
    <property type="component" value="Unassembled WGS sequence"/>
</dbReference>
<keyword evidence="3" id="KW-1185">Reference proteome</keyword>
<gene>
    <name evidence="2" type="ORF">SAMN04488507_10778</name>
    <name evidence="1" type="ORF">TFLO_2945</name>
</gene>
<dbReference type="AlphaFoldDB" id="A0AB38BLR4"/>
<evidence type="ECO:0000313" key="4">
    <source>
        <dbReference type="Proteomes" id="UP000199686"/>
    </source>
</evidence>
<evidence type="ECO:0000313" key="1">
    <source>
        <dbReference type="EMBL" id="CZR04515.1"/>
    </source>
</evidence>
<accession>A0AB38BLR4</accession>
<dbReference type="Gene3D" id="3.90.180.10">
    <property type="entry name" value="Medium-chain alcohol dehydrogenases, catalytic domain"/>
    <property type="match status" value="1"/>
</dbReference>
<dbReference type="Proteomes" id="UP000199686">
    <property type="component" value="Unassembled WGS sequence"/>
</dbReference>
<proteinExistence type="predicted"/>
<name>A0AB38BLR4_9LACT</name>
<evidence type="ECO:0000313" key="2">
    <source>
        <dbReference type="EMBL" id="SFI21575.1"/>
    </source>
</evidence>
<dbReference type="EMBL" id="FOQC01000077">
    <property type="protein sequence ID" value="SFI21575.1"/>
    <property type="molecule type" value="Genomic_DNA"/>
</dbReference>
<dbReference type="SUPFAM" id="SSF50129">
    <property type="entry name" value="GroES-like"/>
    <property type="match status" value="1"/>
</dbReference>
<reference evidence="2 4" key="2">
    <citation type="submission" date="2016-10" db="EMBL/GenBank/DDBJ databases">
        <authorList>
            <person name="Varghese N."/>
            <person name="Submissions S."/>
        </authorList>
    </citation>
    <scope>NUCLEOTIDE SEQUENCE [LARGE SCALE GENOMIC DNA]</scope>
    <source>
        <strain evidence="2 4">DSM 2094</strain>
    </source>
</reference>
<organism evidence="2 4">
    <name type="scientific">Trichococcus flocculiformis</name>
    <dbReference type="NCBI Taxonomy" id="82803"/>
    <lineage>
        <taxon>Bacteria</taxon>
        <taxon>Bacillati</taxon>
        <taxon>Bacillota</taxon>
        <taxon>Bacilli</taxon>
        <taxon>Lactobacillales</taxon>
        <taxon>Carnobacteriaceae</taxon>
        <taxon>Trichococcus</taxon>
    </lineage>
</organism>
<dbReference type="InterPro" id="IPR011032">
    <property type="entry name" value="GroES-like_sf"/>
</dbReference>
<reference evidence="1 3" key="1">
    <citation type="submission" date="2016-02" db="EMBL/GenBank/DDBJ databases">
        <authorList>
            <person name="Strepis N."/>
        </authorList>
    </citation>
    <scope>NUCLEOTIDE SEQUENCE [LARGE SCALE GENOMIC DNA]</scope>
    <source>
        <strain evidence="1">Trichococcus flocculiformis</strain>
    </source>
</reference>
<protein>
    <submittedName>
        <fullName evidence="2">Uncharacterized protein</fullName>
    </submittedName>
</protein>
<comment type="caution">
    <text evidence="2">The sequence shown here is derived from an EMBL/GenBank/DDBJ whole genome shotgun (WGS) entry which is preliminary data.</text>
</comment>
<dbReference type="EMBL" id="FJMZ01000059">
    <property type="protein sequence ID" value="CZR04515.1"/>
    <property type="molecule type" value="Genomic_DNA"/>
</dbReference>